<evidence type="ECO:0000313" key="10">
    <source>
        <dbReference type="EMBL" id="AFN73278.1"/>
    </source>
</evidence>
<dbReference type="InterPro" id="IPR000537">
    <property type="entry name" value="UbiA_prenyltransferase"/>
</dbReference>
<dbReference type="GO" id="GO:0006784">
    <property type="term" value="P:heme A biosynthetic process"/>
    <property type="evidence" value="ECO:0007669"/>
    <property type="project" value="TreeGrafter"/>
</dbReference>
<dbReference type="AlphaFoldDB" id="I6ZW24"/>
<evidence type="ECO:0000256" key="2">
    <source>
        <dbReference type="ARBA" id="ARBA00022475"/>
    </source>
</evidence>
<dbReference type="CDD" id="cd13957">
    <property type="entry name" value="PT_UbiA_Cox10"/>
    <property type="match status" value="1"/>
</dbReference>
<feature type="transmembrane region" description="Helical" evidence="9">
    <location>
        <begin position="125"/>
        <end position="141"/>
    </location>
</feature>
<dbReference type="GO" id="GO:0008495">
    <property type="term" value="F:protoheme IX farnesyltransferase activity"/>
    <property type="evidence" value="ECO:0007669"/>
    <property type="project" value="UniProtKB-UniRule"/>
</dbReference>
<dbReference type="STRING" id="1191523.MROS_0034"/>
<feature type="transmembrane region" description="Helical" evidence="9">
    <location>
        <begin position="250"/>
        <end position="271"/>
    </location>
</feature>
<dbReference type="InterPro" id="IPR006369">
    <property type="entry name" value="Protohaem_IX_farnesylTrfase"/>
</dbReference>
<evidence type="ECO:0000256" key="9">
    <source>
        <dbReference type="HAMAP-Rule" id="MF_00154"/>
    </source>
</evidence>
<dbReference type="PATRIC" id="fig|1191523.3.peg.35"/>
<comment type="subcellular location">
    <subcellularLocation>
        <location evidence="1">Membrane</location>
        <topology evidence="1">Multi-pass membrane protein</topology>
    </subcellularLocation>
</comment>
<proteinExistence type="inferred from homology"/>
<keyword evidence="6 9" id="KW-0350">Heme biosynthesis</keyword>
<sequence length="315" mass="34911">MAGLSYGLTDIKTFGIAGVKNAMELFSELAKVKITAFVAMSTSVGYILYAETITWQMLIVTFGVFLMACGSSVINEIQERERDKLMDRTKGRPIPSGRISVQSASVIALLLAAGAGLIIYISSNITALALSFLALIWYNAVYTPLKRINALAIIPGSLIGAIPPVIGYTAAGGGLFDLQILSLALFFFIWQIPHFWLLLLLHSKDYEKAGFPVLTSNFSESQLGRITFVWIVALAVSSLFIPFYSVNFSIYSFMAFLLLSIWLIFDTKNILKTYFYDKGARVKRVLFKEAFIKVNLFVLVITVIISISKLFLTEI</sequence>
<evidence type="ECO:0000256" key="5">
    <source>
        <dbReference type="ARBA" id="ARBA00022989"/>
    </source>
</evidence>
<feature type="transmembrane region" description="Helical" evidence="9">
    <location>
        <begin position="292"/>
        <end position="312"/>
    </location>
</feature>
<feature type="transmembrane region" description="Helical" evidence="9">
    <location>
        <begin position="99"/>
        <end position="119"/>
    </location>
</feature>
<feature type="transmembrane region" description="Helical" evidence="9">
    <location>
        <begin position="180"/>
        <end position="202"/>
    </location>
</feature>
<keyword evidence="4 9" id="KW-0812">Transmembrane</keyword>
<keyword evidence="2 9" id="KW-1003">Cell membrane</keyword>
<evidence type="ECO:0000256" key="4">
    <source>
        <dbReference type="ARBA" id="ARBA00022692"/>
    </source>
</evidence>
<evidence type="ECO:0000256" key="3">
    <source>
        <dbReference type="ARBA" id="ARBA00022679"/>
    </source>
</evidence>
<comment type="function">
    <text evidence="9">Converts heme B (protoheme IX) to heme O by substitution of the vinyl group on carbon 2 of heme B porphyrin ring with a hydroxyethyl farnesyl side group.</text>
</comment>
<dbReference type="GO" id="GO:0005886">
    <property type="term" value="C:plasma membrane"/>
    <property type="evidence" value="ECO:0007669"/>
    <property type="project" value="UniProtKB-UniRule"/>
</dbReference>
<feature type="transmembrane region" description="Helical" evidence="9">
    <location>
        <begin position="223"/>
        <end position="244"/>
    </location>
</feature>
<dbReference type="EC" id="2.5.1.141" evidence="9"/>
<dbReference type="PANTHER" id="PTHR43448:SF2">
    <property type="entry name" value="PROTOHEME IX FARNESYLTRANSFERASE, MITOCHONDRIAL"/>
    <property type="match status" value="1"/>
</dbReference>
<keyword evidence="3 9" id="KW-0808">Transferase</keyword>
<keyword evidence="5 9" id="KW-1133">Transmembrane helix</keyword>
<dbReference type="HOGENOM" id="CLU_029631_3_1_10"/>
<evidence type="ECO:0000256" key="8">
    <source>
        <dbReference type="ARBA" id="ARBA00047690"/>
    </source>
</evidence>
<reference evidence="10 11" key="1">
    <citation type="journal article" date="2013" name="PLoS ONE">
        <title>Genomic analysis of Melioribacter roseus, facultatively anaerobic organotrophic bacterium representing a novel deep lineage within Bacteriodetes/Chlorobi group.</title>
        <authorList>
            <person name="Kadnikov V.V."/>
            <person name="Mardanov A.V."/>
            <person name="Podosokorskaya O.A."/>
            <person name="Gavrilov S.N."/>
            <person name="Kublanov I.V."/>
            <person name="Beletsky A.V."/>
            <person name="Bonch-Osmolovskaya E.A."/>
            <person name="Ravin N.V."/>
        </authorList>
    </citation>
    <scope>NUCLEOTIDE SEQUENCE [LARGE SCALE GENOMIC DNA]</scope>
    <source>
        <strain evidence="11">JCM 17771 / P3M-2</strain>
    </source>
</reference>
<dbReference type="eggNOG" id="COG0109">
    <property type="taxonomic scope" value="Bacteria"/>
</dbReference>
<comment type="catalytic activity">
    <reaction evidence="8 9">
        <text>heme b + (2E,6E)-farnesyl diphosphate + H2O = Fe(II)-heme o + diphosphate</text>
        <dbReference type="Rhea" id="RHEA:28070"/>
        <dbReference type="ChEBI" id="CHEBI:15377"/>
        <dbReference type="ChEBI" id="CHEBI:33019"/>
        <dbReference type="ChEBI" id="CHEBI:60344"/>
        <dbReference type="ChEBI" id="CHEBI:60530"/>
        <dbReference type="ChEBI" id="CHEBI:175763"/>
        <dbReference type="EC" id="2.5.1.141"/>
    </reaction>
</comment>
<feature type="transmembrane region" description="Helical" evidence="9">
    <location>
        <begin position="55"/>
        <end position="78"/>
    </location>
</feature>
<dbReference type="GO" id="GO:0048034">
    <property type="term" value="P:heme O biosynthetic process"/>
    <property type="evidence" value="ECO:0007669"/>
    <property type="project" value="UniProtKB-UniRule"/>
</dbReference>
<evidence type="ECO:0000256" key="6">
    <source>
        <dbReference type="ARBA" id="ARBA00023133"/>
    </source>
</evidence>
<evidence type="ECO:0000313" key="11">
    <source>
        <dbReference type="Proteomes" id="UP000009011"/>
    </source>
</evidence>
<dbReference type="EMBL" id="CP003557">
    <property type="protein sequence ID" value="AFN73278.1"/>
    <property type="molecule type" value="Genomic_DNA"/>
</dbReference>
<keyword evidence="11" id="KW-1185">Reference proteome</keyword>
<keyword evidence="7 9" id="KW-0472">Membrane</keyword>
<protein>
    <recommendedName>
        <fullName evidence="9">Protoheme IX farnesyltransferase</fullName>
        <ecNumber evidence="9">2.5.1.141</ecNumber>
    </recommendedName>
    <alternativeName>
        <fullName evidence="9">Heme B farnesyltransferase</fullName>
    </alternativeName>
    <alternativeName>
        <fullName evidence="9">Heme O synthase</fullName>
    </alternativeName>
</protein>
<dbReference type="InterPro" id="IPR044878">
    <property type="entry name" value="UbiA_sf"/>
</dbReference>
<dbReference type="Proteomes" id="UP000009011">
    <property type="component" value="Chromosome"/>
</dbReference>
<evidence type="ECO:0000256" key="1">
    <source>
        <dbReference type="ARBA" id="ARBA00004141"/>
    </source>
</evidence>
<dbReference type="UniPathway" id="UPA00834">
    <property type="reaction ID" value="UER00712"/>
</dbReference>
<dbReference type="KEGG" id="mro:MROS_0034"/>
<organism evidence="10 11">
    <name type="scientific">Melioribacter roseus (strain DSM 23840 / JCM 17771 / VKM B-2668 / P3M-2)</name>
    <dbReference type="NCBI Taxonomy" id="1191523"/>
    <lineage>
        <taxon>Bacteria</taxon>
        <taxon>Pseudomonadati</taxon>
        <taxon>Ignavibacteriota</taxon>
        <taxon>Ignavibacteria</taxon>
        <taxon>Ignavibacteriales</taxon>
        <taxon>Melioribacteraceae</taxon>
        <taxon>Melioribacter</taxon>
    </lineage>
</organism>
<dbReference type="Pfam" id="PF01040">
    <property type="entry name" value="UbiA"/>
    <property type="match status" value="1"/>
</dbReference>
<name>I6ZW24_MELRP</name>
<comment type="similarity">
    <text evidence="9">Belongs to the UbiA prenyltransferase family. Protoheme IX farnesyltransferase subfamily.</text>
</comment>
<dbReference type="HAMAP" id="MF_00154">
    <property type="entry name" value="CyoE_CtaB"/>
    <property type="match status" value="1"/>
</dbReference>
<evidence type="ECO:0000256" key="7">
    <source>
        <dbReference type="ARBA" id="ARBA00023136"/>
    </source>
</evidence>
<dbReference type="RefSeq" id="WP_014854715.1">
    <property type="nucleotide sequence ID" value="NC_018178.1"/>
</dbReference>
<dbReference type="PANTHER" id="PTHR43448">
    <property type="entry name" value="PROTOHEME IX FARNESYLTRANSFERASE, MITOCHONDRIAL"/>
    <property type="match status" value="1"/>
</dbReference>
<comment type="pathway">
    <text evidence="9">Porphyrin-containing compound metabolism; heme O biosynthesis; heme O from protoheme: step 1/1.</text>
</comment>
<gene>
    <name evidence="9" type="primary">ctaB</name>
    <name evidence="10" type="ordered locus">MROS_0034</name>
</gene>
<comment type="miscellaneous">
    <text evidence="9">Carbon 2 of the heme B porphyrin ring is defined according to the Fischer nomenclature.</text>
</comment>
<accession>I6ZW24</accession>
<feature type="transmembrane region" description="Helical" evidence="9">
    <location>
        <begin position="148"/>
        <end position="168"/>
    </location>
</feature>
<dbReference type="OrthoDB" id="9814417at2"/>
<dbReference type="Gene3D" id="1.10.357.140">
    <property type="entry name" value="UbiA prenyltransferase"/>
    <property type="match status" value="1"/>
</dbReference>